<dbReference type="InterPro" id="IPR051453">
    <property type="entry name" value="MBL_Glyoxalase_II"/>
</dbReference>
<dbReference type="SUPFAM" id="SSF56281">
    <property type="entry name" value="Metallo-hydrolase/oxidoreductase"/>
    <property type="match status" value="1"/>
</dbReference>
<dbReference type="InterPro" id="IPR036866">
    <property type="entry name" value="RibonucZ/Hydroxyglut_hydro"/>
</dbReference>
<evidence type="ECO:0000256" key="1">
    <source>
        <dbReference type="SAM" id="MobiDB-lite"/>
    </source>
</evidence>
<dbReference type="Pfam" id="PF00753">
    <property type="entry name" value="Lactamase_B"/>
    <property type="match status" value="1"/>
</dbReference>
<sequence>MFWKRKGKKKDETEADAASTGAKDAEETESDAAAEAQDADAESADASAESVGEDAAQAGSDGEEAGSEDAEEKAEEKEEAAEADGSGDDLPVERVEMSGTLEVDGEEYEVVTNTWIVQIDEDGVVVVNPGEDAKAVLEAVGDREIYLVACTNGYRPHIAGAVEVAERDEAPIALHPKELRRWRKVHGVEHHPEIEAEGGGKLTIGDVELEILPTPGTAPGSLSYYFPHLKLVCSGDTLLAGKLGTVGDGYMDYTSQLASVGEILLALPEETRVLPSTGEETTIGAESKNFDSWVAGE</sequence>
<dbReference type="RefSeq" id="WP_068753338.1">
    <property type="nucleotide sequence ID" value="NZ_KQ950180.1"/>
</dbReference>
<dbReference type="PATRIC" id="fig|665004.4.peg.603"/>
<feature type="domain" description="Metallo-beta-lactamase" evidence="2">
    <location>
        <begin position="111"/>
        <end position="277"/>
    </location>
</feature>
<dbReference type="CDD" id="cd06262">
    <property type="entry name" value="metallo-hydrolase-like_MBL-fold"/>
    <property type="match status" value="1"/>
</dbReference>
<dbReference type="SMART" id="SM00849">
    <property type="entry name" value="Lactamase_B"/>
    <property type="match status" value="1"/>
</dbReference>
<proteinExistence type="predicted"/>
<protein>
    <submittedName>
        <fullName evidence="3">Zn-dependent hydrolase</fullName>
    </submittedName>
</protein>
<organism evidence="3 4">
    <name type="scientific">Thermobifida cellulosilytica TB100</name>
    <dbReference type="NCBI Taxonomy" id="665004"/>
    <lineage>
        <taxon>Bacteria</taxon>
        <taxon>Bacillati</taxon>
        <taxon>Actinomycetota</taxon>
        <taxon>Actinomycetes</taxon>
        <taxon>Streptosporangiales</taxon>
        <taxon>Nocardiopsidaceae</taxon>
        <taxon>Thermobifida</taxon>
    </lineage>
</organism>
<gene>
    <name evidence="3" type="ORF">AC529_11515</name>
</gene>
<evidence type="ECO:0000313" key="3">
    <source>
        <dbReference type="EMBL" id="KUP96605.1"/>
    </source>
</evidence>
<comment type="caution">
    <text evidence="3">The sequence shown here is derived from an EMBL/GenBank/DDBJ whole genome shotgun (WGS) entry which is preliminary data.</text>
</comment>
<feature type="compositionally biased region" description="Low complexity" evidence="1">
    <location>
        <begin position="44"/>
        <end position="60"/>
    </location>
</feature>
<feature type="compositionally biased region" description="Acidic residues" evidence="1">
    <location>
        <begin position="26"/>
        <end position="43"/>
    </location>
</feature>
<evidence type="ECO:0000313" key="4">
    <source>
        <dbReference type="Proteomes" id="UP000074382"/>
    </source>
</evidence>
<dbReference type="AlphaFoldDB" id="A0A147KH29"/>
<dbReference type="InterPro" id="IPR001279">
    <property type="entry name" value="Metallo-B-lactamas"/>
</dbReference>
<keyword evidence="4" id="KW-1185">Reference proteome</keyword>
<evidence type="ECO:0000259" key="2">
    <source>
        <dbReference type="SMART" id="SM00849"/>
    </source>
</evidence>
<dbReference type="PANTHER" id="PTHR46233">
    <property type="entry name" value="HYDROXYACYLGLUTATHIONE HYDROLASE GLOC"/>
    <property type="match status" value="1"/>
</dbReference>
<dbReference type="EMBL" id="LGEM01000088">
    <property type="protein sequence ID" value="KUP96605.1"/>
    <property type="molecule type" value="Genomic_DNA"/>
</dbReference>
<dbReference type="GO" id="GO:0016787">
    <property type="term" value="F:hydrolase activity"/>
    <property type="evidence" value="ECO:0007669"/>
    <property type="project" value="UniProtKB-KW"/>
</dbReference>
<feature type="region of interest" description="Disordered" evidence="1">
    <location>
        <begin position="1"/>
        <end position="93"/>
    </location>
</feature>
<dbReference type="Proteomes" id="UP000074382">
    <property type="component" value="Unassembled WGS sequence"/>
</dbReference>
<dbReference type="STRING" id="665004.AC529_11515"/>
<keyword evidence="3" id="KW-0378">Hydrolase</keyword>
<name>A0A147KH29_THECS</name>
<reference evidence="4" key="1">
    <citation type="journal article" date="2017" name="Acta Aliment.">
        <title>Plant polysaccharide degrading enzyme system of Thermpbifida cellulosilytica TB100 revealed by de novo genome project data.</title>
        <authorList>
            <person name="Toth A."/>
            <person name="Baka E."/>
            <person name="Luzics S."/>
            <person name="Bata-Vidacs I."/>
            <person name="Nagy I."/>
            <person name="Balint B."/>
            <person name="Herceg R."/>
            <person name="Olasz F."/>
            <person name="Wilk T."/>
            <person name="Nagy T."/>
            <person name="Kriszt B."/>
            <person name="Nagy I."/>
            <person name="Kukolya J."/>
        </authorList>
    </citation>
    <scope>NUCLEOTIDE SEQUENCE [LARGE SCALE GENOMIC DNA]</scope>
    <source>
        <strain evidence="4">TB100</strain>
    </source>
</reference>
<accession>A0A147KH29</accession>
<dbReference type="Gene3D" id="3.60.15.10">
    <property type="entry name" value="Ribonuclease Z/Hydroxyacylglutathione hydrolase-like"/>
    <property type="match status" value="1"/>
</dbReference>
<dbReference type="PANTHER" id="PTHR46233:SF4">
    <property type="entry name" value="METALLO-BETA-LACTAMASE DOMAIN-CONTAINING PROTEIN"/>
    <property type="match status" value="1"/>
</dbReference>
<dbReference type="OrthoDB" id="9802991at2"/>
<feature type="compositionally biased region" description="Acidic residues" evidence="1">
    <location>
        <begin position="61"/>
        <end position="87"/>
    </location>
</feature>